<dbReference type="InterPro" id="IPR001296">
    <property type="entry name" value="Glyco_trans_1"/>
</dbReference>
<accession>A0A495MNK7</accession>
<feature type="domain" description="Glycosyltransferase subfamily 4-like N-terminal" evidence="3">
    <location>
        <begin position="61"/>
        <end position="172"/>
    </location>
</feature>
<dbReference type="PANTHER" id="PTHR46401:SF2">
    <property type="entry name" value="GLYCOSYLTRANSFERASE WBBK-RELATED"/>
    <property type="match status" value="1"/>
</dbReference>
<dbReference type="EMBL" id="RBLC01000001">
    <property type="protein sequence ID" value="RKS26393.1"/>
    <property type="molecule type" value="Genomic_DNA"/>
</dbReference>
<dbReference type="AlphaFoldDB" id="A0A495MNK7"/>
<evidence type="ECO:0000313" key="5">
    <source>
        <dbReference type="Proteomes" id="UP000277579"/>
    </source>
</evidence>
<organism evidence="4 5">
    <name type="scientific">Flavobacterium endophyticum</name>
    <dbReference type="NCBI Taxonomy" id="1540163"/>
    <lineage>
        <taxon>Bacteria</taxon>
        <taxon>Pseudomonadati</taxon>
        <taxon>Bacteroidota</taxon>
        <taxon>Flavobacteriia</taxon>
        <taxon>Flavobacteriales</taxon>
        <taxon>Flavobacteriaceae</taxon>
        <taxon>Flavobacterium</taxon>
    </lineage>
</organism>
<proteinExistence type="predicted"/>
<dbReference type="RefSeq" id="WP_121375717.1">
    <property type="nucleotide sequence ID" value="NZ_RBLC01000001.1"/>
</dbReference>
<comment type="caution">
    <text evidence="4">The sequence shown here is derived from an EMBL/GenBank/DDBJ whole genome shotgun (WGS) entry which is preliminary data.</text>
</comment>
<dbReference type="InterPro" id="IPR028098">
    <property type="entry name" value="Glyco_trans_4-like_N"/>
</dbReference>
<dbReference type="PANTHER" id="PTHR46401">
    <property type="entry name" value="GLYCOSYLTRANSFERASE WBBK-RELATED"/>
    <property type="match status" value="1"/>
</dbReference>
<dbReference type="Pfam" id="PF00534">
    <property type="entry name" value="Glycos_transf_1"/>
    <property type="match status" value="1"/>
</dbReference>
<evidence type="ECO:0000259" key="3">
    <source>
        <dbReference type="Pfam" id="PF13439"/>
    </source>
</evidence>
<dbReference type="Pfam" id="PF13439">
    <property type="entry name" value="Glyco_transf_4"/>
    <property type="match status" value="1"/>
</dbReference>
<keyword evidence="5" id="KW-1185">Reference proteome</keyword>
<gene>
    <name evidence="4" type="ORF">CLV94_1451</name>
</gene>
<name>A0A495MNK7_9FLAO</name>
<dbReference type="SUPFAM" id="SSF53756">
    <property type="entry name" value="UDP-Glycosyltransferase/glycogen phosphorylase"/>
    <property type="match status" value="1"/>
</dbReference>
<dbReference type="GO" id="GO:0016757">
    <property type="term" value="F:glycosyltransferase activity"/>
    <property type="evidence" value="ECO:0007669"/>
    <property type="project" value="InterPro"/>
</dbReference>
<dbReference type="OrthoDB" id="9790710at2"/>
<evidence type="ECO:0000256" key="1">
    <source>
        <dbReference type="ARBA" id="ARBA00022679"/>
    </source>
</evidence>
<dbReference type="Proteomes" id="UP000277579">
    <property type="component" value="Unassembled WGS sequence"/>
</dbReference>
<evidence type="ECO:0000313" key="4">
    <source>
        <dbReference type="EMBL" id="RKS26393.1"/>
    </source>
</evidence>
<reference evidence="4 5" key="1">
    <citation type="submission" date="2018-10" db="EMBL/GenBank/DDBJ databases">
        <title>Genomic Encyclopedia of Archaeal and Bacterial Type Strains, Phase II (KMG-II): from individual species to whole genera.</title>
        <authorList>
            <person name="Goeker M."/>
        </authorList>
    </citation>
    <scope>NUCLEOTIDE SEQUENCE [LARGE SCALE GENOMIC DNA]</scope>
    <source>
        <strain evidence="4 5">DSM 29537</strain>
    </source>
</reference>
<protein>
    <submittedName>
        <fullName evidence="4">Glycosyltransferase involved in cell wall biosynthesis</fullName>
    </submittedName>
</protein>
<sequence length="361" mass="41374">MSKIFNIVEDVSFESGGLRTAVVNLHNYINETSNNLSSVLITNHKEEQDAFSEFKPKDISVWNYSSELKKHLNSNINEARLLHLHGAWMHTQYTSSKIALKSNIPYIMTLHGMIEPWYLKQKQIKKKIYLELFLNKMLKNSNVIHAITPSEKANIFKLTGHKNIVEIPNFIHYSKINITNEYDPSEDFFLFLSRLHPGKGLDILIESMSKIENKKIKLKIVGTQNAYSDLLKKQIKSLGIENRIEFVGSIFGDEKFKLFANARAFIAPSYSEAIGMVNLEAAICKTPVITSYNTGISPEWNNNGGIMIQPKTENLISAMNEAAKWSTSERIERGNSLRDFVIQNYSWENKGKMWEELYNSL</sequence>
<dbReference type="Gene3D" id="3.40.50.2000">
    <property type="entry name" value="Glycogen Phosphorylase B"/>
    <property type="match status" value="2"/>
</dbReference>
<evidence type="ECO:0000259" key="2">
    <source>
        <dbReference type="Pfam" id="PF00534"/>
    </source>
</evidence>
<feature type="domain" description="Glycosyl transferase family 1" evidence="2">
    <location>
        <begin position="184"/>
        <end position="322"/>
    </location>
</feature>
<keyword evidence="1 4" id="KW-0808">Transferase</keyword>